<keyword evidence="1" id="KW-0812">Transmembrane</keyword>
<accession>A0A916DRA3</accession>
<organism evidence="2 3">
    <name type="scientific">Aureispira anguillae</name>
    <dbReference type="NCBI Taxonomy" id="2864201"/>
    <lineage>
        <taxon>Bacteria</taxon>
        <taxon>Pseudomonadati</taxon>
        <taxon>Bacteroidota</taxon>
        <taxon>Saprospiria</taxon>
        <taxon>Saprospirales</taxon>
        <taxon>Saprospiraceae</taxon>
        <taxon>Aureispira</taxon>
    </lineage>
</organism>
<proteinExistence type="predicted"/>
<keyword evidence="3" id="KW-1185">Reference proteome</keyword>
<evidence type="ECO:0000313" key="2">
    <source>
        <dbReference type="EMBL" id="BDS11694.1"/>
    </source>
</evidence>
<dbReference type="RefSeq" id="WP_264792843.1">
    <property type="nucleotide sequence ID" value="NZ_AP026867.1"/>
</dbReference>
<dbReference type="AlphaFoldDB" id="A0A916DRA3"/>
<dbReference type="Proteomes" id="UP001060919">
    <property type="component" value="Chromosome"/>
</dbReference>
<keyword evidence="1" id="KW-1133">Transmembrane helix</keyword>
<protein>
    <submittedName>
        <fullName evidence="2">Uncharacterized protein</fullName>
    </submittedName>
</protein>
<sequence>MNLLIIPIFLILGLFFLGMAILVIIKFKRKGDSGNLRPNEARADSPFSHFRHLDSKNL</sequence>
<dbReference type="KEGG" id="aup:AsAng_0024080"/>
<evidence type="ECO:0000256" key="1">
    <source>
        <dbReference type="SAM" id="Phobius"/>
    </source>
</evidence>
<keyword evidence="1" id="KW-0472">Membrane</keyword>
<name>A0A916DRA3_9BACT</name>
<reference evidence="2" key="1">
    <citation type="submission" date="2022-09" db="EMBL/GenBank/DDBJ databases">
        <title>Aureispira anguillicida sp. nov., isolated from Leptocephalus of Japanese eel Anguilla japonica.</title>
        <authorList>
            <person name="Yuasa K."/>
            <person name="Mekata T."/>
            <person name="Ikunari K."/>
        </authorList>
    </citation>
    <scope>NUCLEOTIDE SEQUENCE</scope>
    <source>
        <strain evidence="2">EL160426</strain>
    </source>
</reference>
<dbReference type="EMBL" id="AP026867">
    <property type="protein sequence ID" value="BDS11694.1"/>
    <property type="molecule type" value="Genomic_DNA"/>
</dbReference>
<gene>
    <name evidence="2" type="ORF">AsAng_0024080</name>
</gene>
<evidence type="ECO:0000313" key="3">
    <source>
        <dbReference type="Proteomes" id="UP001060919"/>
    </source>
</evidence>
<feature type="transmembrane region" description="Helical" evidence="1">
    <location>
        <begin position="6"/>
        <end position="27"/>
    </location>
</feature>